<evidence type="ECO:0000313" key="3">
    <source>
        <dbReference type="Proteomes" id="UP001499978"/>
    </source>
</evidence>
<accession>A0ABN3NQK9</accession>
<gene>
    <name evidence="2" type="ORF">GCM10010201_25450</name>
</gene>
<name>A0ABN3NQK9_9ACTN</name>
<sequence>MTGRPNATRRRGAGGDLAPDAGLTLIEILVAFGIMSVVLTIFTTGLVGLQRSLRVSEALAQAQTQVGQAFARLDAEIRYAGAVRAVSLTDAGGATFPVLEWLTTAGRVSRCYRLWLYDGQLYHRTWNSAGSPGDTPPPRVLAAGLGDAAEPFVVDPGPADSDAPLKVTVSVVATAGGVGQSRERQLHQTFVLPNTTLGTRGASMDNCEDSAVTP</sequence>
<organism evidence="2 3">
    <name type="scientific">Pilimelia columellifera subsp. columellifera</name>
    <dbReference type="NCBI Taxonomy" id="706583"/>
    <lineage>
        <taxon>Bacteria</taxon>
        <taxon>Bacillati</taxon>
        <taxon>Actinomycetota</taxon>
        <taxon>Actinomycetes</taxon>
        <taxon>Micromonosporales</taxon>
        <taxon>Micromonosporaceae</taxon>
        <taxon>Pilimelia</taxon>
    </lineage>
</organism>
<keyword evidence="1" id="KW-0812">Transmembrane</keyword>
<evidence type="ECO:0000256" key="1">
    <source>
        <dbReference type="SAM" id="Phobius"/>
    </source>
</evidence>
<dbReference type="EMBL" id="BAAARY010000011">
    <property type="protein sequence ID" value="GAA2525658.1"/>
    <property type="molecule type" value="Genomic_DNA"/>
</dbReference>
<reference evidence="2 3" key="1">
    <citation type="journal article" date="2019" name="Int. J. Syst. Evol. Microbiol.">
        <title>The Global Catalogue of Microorganisms (GCM) 10K type strain sequencing project: providing services to taxonomists for standard genome sequencing and annotation.</title>
        <authorList>
            <consortium name="The Broad Institute Genomics Platform"/>
            <consortium name="The Broad Institute Genome Sequencing Center for Infectious Disease"/>
            <person name="Wu L."/>
            <person name="Ma J."/>
        </authorList>
    </citation>
    <scope>NUCLEOTIDE SEQUENCE [LARGE SCALE GENOMIC DNA]</scope>
    <source>
        <strain evidence="2 3">JCM 3367</strain>
    </source>
</reference>
<keyword evidence="1" id="KW-1133">Transmembrane helix</keyword>
<proteinExistence type="predicted"/>
<keyword evidence="1" id="KW-0472">Membrane</keyword>
<dbReference type="RefSeq" id="WP_344172593.1">
    <property type="nucleotide sequence ID" value="NZ_BAAARY010000011.1"/>
</dbReference>
<evidence type="ECO:0000313" key="2">
    <source>
        <dbReference type="EMBL" id="GAA2525658.1"/>
    </source>
</evidence>
<keyword evidence="3" id="KW-1185">Reference proteome</keyword>
<dbReference type="Proteomes" id="UP001499978">
    <property type="component" value="Unassembled WGS sequence"/>
</dbReference>
<dbReference type="PROSITE" id="PS00409">
    <property type="entry name" value="PROKAR_NTER_METHYL"/>
    <property type="match status" value="1"/>
</dbReference>
<dbReference type="InterPro" id="IPR012902">
    <property type="entry name" value="N_methyl_site"/>
</dbReference>
<feature type="transmembrane region" description="Helical" evidence="1">
    <location>
        <begin position="28"/>
        <end position="49"/>
    </location>
</feature>
<comment type="caution">
    <text evidence="2">The sequence shown here is derived from an EMBL/GenBank/DDBJ whole genome shotgun (WGS) entry which is preliminary data.</text>
</comment>
<dbReference type="Pfam" id="PF07963">
    <property type="entry name" value="N_methyl"/>
    <property type="match status" value="1"/>
</dbReference>
<evidence type="ECO:0008006" key="4">
    <source>
        <dbReference type="Google" id="ProtNLM"/>
    </source>
</evidence>
<protein>
    <recommendedName>
        <fullName evidence="4">Prepilin-type N-terminal cleavage/methylation domain-containing protein</fullName>
    </recommendedName>
</protein>